<reference evidence="1" key="1">
    <citation type="submission" date="2014-09" db="EMBL/GenBank/DDBJ databases">
        <authorList>
            <person name="Magalhaes I.L.F."/>
            <person name="Oliveira U."/>
            <person name="Santos F.R."/>
            <person name="Vidigal T.H.D.A."/>
            <person name="Brescovit A.D."/>
            <person name="Santos A.J."/>
        </authorList>
    </citation>
    <scope>NUCLEOTIDE SEQUENCE</scope>
    <source>
        <tissue evidence="1">Shoot tissue taken approximately 20 cm above the soil surface</tissue>
    </source>
</reference>
<proteinExistence type="predicted"/>
<evidence type="ECO:0000313" key="1">
    <source>
        <dbReference type="EMBL" id="JAD55447.1"/>
    </source>
</evidence>
<dbReference type="AlphaFoldDB" id="A0A0A9B827"/>
<accession>A0A0A9B827</accession>
<name>A0A0A9B827_ARUDO</name>
<dbReference type="EMBL" id="GBRH01242448">
    <property type="protein sequence ID" value="JAD55447.1"/>
    <property type="molecule type" value="Transcribed_RNA"/>
</dbReference>
<reference evidence="1" key="2">
    <citation type="journal article" date="2015" name="Data Brief">
        <title>Shoot transcriptome of the giant reed, Arundo donax.</title>
        <authorList>
            <person name="Barrero R.A."/>
            <person name="Guerrero F.D."/>
            <person name="Moolhuijzen P."/>
            <person name="Goolsby J.A."/>
            <person name="Tidwell J."/>
            <person name="Bellgard S.E."/>
            <person name="Bellgard M.I."/>
        </authorList>
    </citation>
    <scope>NUCLEOTIDE SEQUENCE</scope>
    <source>
        <tissue evidence="1">Shoot tissue taken approximately 20 cm above the soil surface</tissue>
    </source>
</reference>
<sequence length="19" mass="2072">MNKVEVLCCGKVGLHGKEQ</sequence>
<organism evidence="1">
    <name type="scientific">Arundo donax</name>
    <name type="common">Giant reed</name>
    <name type="synonym">Donax arundinaceus</name>
    <dbReference type="NCBI Taxonomy" id="35708"/>
    <lineage>
        <taxon>Eukaryota</taxon>
        <taxon>Viridiplantae</taxon>
        <taxon>Streptophyta</taxon>
        <taxon>Embryophyta</taxon>
        <taxon>Tracheophyta</taxon>
        <taxon>Spermatophyta</taxon>
        <taxon>Magnoliopsida</taxon>
        <taxon>Liliopsida</taxon>
        <taxon>Poales</taxon>
        <taxon>Poaceae</taxon>
        <taxon>PACMAD clade</taxon>
        <taxon>Arundinoideae</taxon>
        <taxon>Arundineae</taxon>
        <taxon>Arundo</taxon>
    </lineage>
</organism>
<protein>
    <submittedName>
        <fullName evidence="1">Uncharacterized protein</fullName>
    </submittedName>
</protein>